<feature type="compositionally biased region" description="Polar residues" evidence="4">
    <location>
        <begin position="579"/>
        <end position="593"/>
    </location>
</feature>
<feature type="compositionally biased region" description="Basic and acidic residues" evidence="4">
    <location>
        <begin position="473"/>
        <end position="499"/>
    </location>
</feature>
<evidence type="ECO:0000256" key="2">
    <source>
        <dbReference type="ARBA" id="ARBA00022737"/>
    </source>
</evidence>
<feature type="compositionally biased region" description="Low complexity" evidence="4">
    <location>
        <begin position="747"/>
        <end position="758"/>
    </location>
</feature>
<feature type="compositionally biased region" description="Low complexity" evidence="4">
    <location>
        <begin position="261"/>
        <end position="273"/>
    </location>
</feature>
<keyword evidence="7" id="KW-1185">Reference proteome</keyword>
<feature type="region of interest" description="Disordered" evidence="4">
    <location>
        <begin position="547"/>
        <end position="769"/>
    </location>
</feature>
<feature type="compositionally biased region" description="Low complexity" evidence="4">
    <location>
        <begin position="638"/>
        <end position="652"/>
    </location>
</feature>
<dbReference type="PANTHER" id="PTHR23116:SF36">
    <property type="entry name" value="HARMONIN"/>
    <property type="match status" value="1"/>
</dbReference>
<dbReference type="InterPro" id="IPR001478">
    <property type="entry name" value="PDZ"/>
</dbReference>
<gene>
    <name evidence="6" type="ORF">Cfor_05190</name>
</gene>
<dbReference type="GO" id="GO:0005886">
    <property type="term" value="C:plasma membrane"/>
    <property type="evidence" value="ECO:0007669"/>
    <property type="project" value="TreeGrafter"/>
</dbReference>
<dbReference type="InParanoid" id="A0A6L2PSX8"/>
<dbReference type="PROSITE" id="PS50106">
    <property type="entry name" value="PDZ"/>
    <property type="match status" value="2"/>
</dbReference>
<dbReference type="SMART" id="SM00228">
    <property type="entry name" value="PDZ"/>
    <property type="match status" value="2"/>
</dbReference>
<evidence type="ECO:0000256" key="1">
    <source>
        <dbReference type="ARBA" id="ARBA00004316"/>
    </source>
</evidence>
<reference evidence="7" key="1">
    <citation type="submission" date="2020-01" db="EMBL/GenBank/DDBJ databases">
        <title>Draft genome sequence of the Termite Coptotermes fromosanus.</title>
        <authorList>
            <person name="Itakura S."/>
            <person name="Yosikawa Y."/>
            <person name="Umezawa K."/>
        </authorList>
    </citation>
    <scope>NUCLEOTIDE SEQUENCE [LARGE SCALE GENOMIC DNA]</scope>
</reference>
<evidence type="ECO:0000259" key="5">
    <source>
        <dbReference type="PROSITE" id="PS50106"/>
    </source>
</evidence>
<dbReference type="SUPFAM" id="SSF50156">
    <property type="entry name" value="PDZ domain-like"/>
    <property type="match status" value="2"/>
</dbReference>
<dbReference type="GO" id="GO:0002142">
    <property type="term" value="C:stereocilia ankle link complex"/>
    <property type="evidence" value="ECO:0007669"/>
    <property type="project" value="TreeGrafter"/>
</dbReference>
<feature type="compositionally biased region" description="Polar residues" evidence="4">
    <location>
        <begin position="835"/>
        <end position="887"/>
    </location>
</feature>
<accession>A0A6L2PSX8</accession>
<evidence type="ECO:0000313" key="7">
    <source>
        <dbReference type="Proteomes" id="UP000502823"/>
    </source>
</evidence>
<name>A0A6L2PSX8_COPFO</name>
<dbReference type="InterPro" id="IPR036034">
    <property type="entry name" value="PDZ_sf"/>
</dbReference>
<feature type="compositionally biased region" description="Low complexity" evidence="4">
    <location>
        <begin position="432"/>
        <end position="460"/>
    </location>
</feature>
<dbReference type="EMBL" id="BLKM01000575">
    <property type="protein sequence ID" value="GFG35731.1"/>
    <property type="molecule type" value="Genomic_DNA"/>
</dbReference>
<evidence type="ECO:0000256" key="4">
    <source>
        <dbReference type="SAM" id="MobiDB-lite"/>
    </source>
</evidence>
<feature type="compositionally biased region" description="Polar residues" evidence="4">
    <location>
        <begin position="657"/>
        <end position="709"/>
    </location>
</feature>
<dbReference type="Pfam" id="PF00595">
    <property type="entry name" value="PDZ"/>
    <property type="match status" value="2"/>
</dbReference>
<feature type="compositionally biased region" description="Low complexity" evidence="4">
    <location>
        <begin position="606"/>
        <end position="628"/>
    </location>
</feature>
<feature type="region of interest" description="Disordered" evidence="4">
    <location>
        <begin position="399"/>
        <end position="499"/>
    </location>
</feature>
<protein>
    <recommendedName>
        <fullName evidence="5">PDZ domain-containing protein</fullName>
    </recommendedName>
</protein>
<feature type="region of interest" description="Disordered" evidence="4">
    <location>
        <begin position="261"/>
        <end position="281"/>
    </location>
</feature>
<evidence type="ECO:0000256" key="3">
    <source>
        <dbReference type="ARBA" id="ARBA00023273"/>
    </source>
</evidence>
<dbReference type="PANTHER" id="PTHR23116">
    <property type="entry name" value="PDZ DOMAIN CONTAINING WHIRLIN AND HARMONIN-RELATED"/>
    <property type="match status" value="1"/>
</dbReference>
<keyword evidence="2" id="KW-0677">Repeat</keyword>
<dbReference type="Gene3D" id="2.30.42.10">
    <property type="match status" value="2"/>
</dbReference>
<organism evidence="6 7">
    <name type="scientific">Coptotermes formosanus</name>
    <name type="common">Formosan subterranean termite</name>
    <dbReference type="NCBI Taxonomy" id="36987"/>
    <lineage>
        <taxon>Eukaryota</taxon>
        <taxon>Metazoa</taxon>
        <taxon>Ecdysozoa</taxon>
        <taxon>Arthropoda</taxon>
        <taxon>Hexapoda</taxon>
        <taxon>Insecta</taxon>
        <taxon>Pterygota</taxon>
        <taxon>Neoptera</taxon>
        <taxon>Polyneoptera</taxon>
        <taxon>Dictyoptera</taxon>
        <taxon>Blattodea</taxon>
        <taxon>Blattoidea</taxon>
        <taxon>Termitoidae</taxon>
        <taxon>Rhinotermitidae</taxon>
        <taxon>Coptotermes</taxon>
    </lineage>
</organism>
<feature type="domain" description="PDZ" evidence="5">
    <location>
        <begin position="41"/>
        <end position="116"/>
    </location>
</feature>
<dbReference type="OrthoDB" id="6021951at2759"/>
<dbReference type="InterPro" id="IPR051844">
    <property type="entry name" value="USH2_Complex_Protein"/>
</dbReference>
<dbReference type="GO" id="GO:0032426">
    <property type="term" value="C:stereocilium tip"/>
    <property type="evidence" value="ECO:0007669"/>
    <property type="project" value="TreeGrafter"/>
</dbReference>
<sequence length="949" mass="104086">MVVPPHQQMEYSALIPNYSAPSSVCTSDSGGGSSDQSRMRTIRLHRRLAGNHPGPPNFGFSVRGGREHGTGFFVSAVEQGSEAHCQGLKIGDQIMRINGYSVVDAVHQEVLQYIKSQNHLELRVRLPLLCSSKRTDPLTWRVVQSDRLHSPSELCTSMCQRNSEDVVRDVRLFLNIAPRAKLECGICKGPEWKPGIFVQFTKENGLAREAGLQPGDQILQCNGVPFINIPFSDAVNVLKTSRQLDLIIRKGSGLDLFPGESSGYNSSASSANGDQSPNWGENKRLSIVKEESVEVEDRLGQLDSKHRVKNWDQIECDWEKAEPNQKRKNSPVLRVHFKENGSDHNLDETNRDMSELSLASSGRNSTAGVDAQHSKQKCVDGAKLAKICMMSQQSETKTVVVEVHRSEEPDDSVATSKCTAPSERLAADEDSQSLNSLVKSPSSSSFVSVGSSSASSSLSSAISQELQRRSKRRENEGYREPERKKDILKAIDGEKRQQHEQLMDEFKRVHRKMFAHSTVTEDDGSTCFHSEETQLKISHTLEERELFQTQRSQKDEKEEKVSHHRTSVTTKEHDLPVSESMSQIRDVTIVTKNSSDVPPPPPPMPTSESKSSSSSWNSSSPALSLASSLNGRPPSCPTPDYDTSSSSSLSSPAVSLGTMSKNLAPQGKHSLSSQTCVNTHTKPVLNTQSRHGATNVNKTTTAASQTSPKNADAVEMQSIESFTLKNPLSPKPKPPETYFVPVKSKNKTQNSSNTNQSTWREEKLTGKQRPVSVTIGEYPSGVERRIPTRFDFLPAPAADVRKSVSSVDGSNITCQLQSELAQTLSRSNLRKQTDSQDPLQNGTAKQTASAKGTVTISVNCQDPGQNTSNPRPPHSFNSDPKVTNSANKIHIKSDNNSRSKLPVTSTENKTHVPTLMKPTIRNAADKLTKSLGTNNRVTIAVPNGVKSSE</sequence>
<feature type="compositionally biased region" description="Basic and acidic residues" evidence="4">
    <location>
        <begin position="547"/>
        <end position="561"/>
    </location>
</feature>
<feature type="compositionally biased region" description="Polar residues" evidence="4">
    <location>
        <begin position="357"/>
        <end position="367"/>
    </location>
</feature>
<proteinExistence type="predicted"/>
<feature type="compositionally biased region" description="Polar residues" evidence="4">
    <location>
        <begin position="898"/>
        <end position="907"/>
    </location>
</feature>
<dbReference type="Proteomes" id="UP000502823">
    <property type="component" value="Unassembled WGS sequence"/>
</dbReference>
<feature type="region of interest" description="Disordered" evidence="4">
    <location>
        <begin position="355"/>
        <end position="376"/>
    </location>
</feature>
<evidence type="ECO:0000313" key="6">
    <source>
        <dbReference type="EMBL" id="GFG35731.1"/>
    </source>
</evidence>
<comment type="subcellular location">
    <subcellularLocation>
        <location evidence="1">Cell projection</location>
    </subcellularLocation>
</comment>
<dbReference type="GO" id="GO:0005929">
    <property type="term" value="C:cilium"/>
    <property type="evidence" value="ECO:0007669"/>
    <property type="project" value="TreeGrafter"/>
</dbReference>
<feature type="domain" description="PDZ" evidence="5">
    <location>
        <begin position="195"/>
        <end position="241"/>
    </location>
</feature>
<keyword evidence="3" id="KW-0966">Cell projection</keyword>
<feature type="region of interest" description="Disordered" evidence="4">
    <location>
        <begin position="825"/>
        <end position="910"/>
    </location>
</feature>
<dbReference type="AlphaFoldDB" id="A0A6L2PSX8"/>
<comment type="caution">
    <text evidence="6">The sequence shown here is derived from an EMBL/GenBank/DDBJ whole genome shotgun (WGS) entry which is preliminary data.</text>
</comment>